<sequence>MGTFEKLGLKQVVKTTKETITIDSDYQTFRLLSENNLAPYRNRYRFMHIGLVHVTFKPLTLRGLPESFIAALRNGRNHNWKKSLIGTIQTSLAYEPVYFNIYPNLHISLRDKNSLKFQEQRKRESINEDPTKVNDRGLFTFIKVPYGLTDRSIKILVSEPWISSLHDNVDKLLFKLNSNNKGKEKVANTSIQPHPKIEDFKIKDFSYLEKFLEKRFKGGNLKP</sequence>
<evidence type="ECO:0000313" key="2">
    <source>
        <dbReference type="Proteomes" id="UP000824120"/>
    </source>
</evidence>
<dbReference type="InterPro" id="IPR028919">
    <property type="entry name" value="Viral_movement"/>
</dbReference>
<comment type="caution">
    <text evidence="1">The sequence shown here is derived from an EMBL/GenBank/DDBJ whole genome shotgun (WGS) entry which is preliminary data.</text>
</comment>
<dbReference type="InterPro" id="IPR051596">
    <property type="entry name" value="Caulimoviridae_Movement"/>
</dbReference>
<accession>A0A9J6A9L4</accession>
<dbReference type="PANTHER" id="PTHR47599:SF2">
    <property type="match status" value="1"/>
</dbReference>
<name>A0A9J6A9L4_SOLCO</name>
<gene>
    <name evidence="1" type="ORF">H5410_006395</name>
</gene>
<dbReference type="PANTHER" id="PTHR47599">
    <property type="entry name" value="CELL-TO-CELL MOVEMENT PROTEIN"/>
    <property type="match status" value="1"/>
</dbReference>
<organism evidence="1 2">
    <name type="scientific">Solanum commersonii</name>
    <name type="common">Commerson's wild potato</name>
    <name type="synonym">Commerson's nightshade</name>
    <dbReference type="NCBI Taxonomy" id="4109"/>
    <lineage>
        <taxon>Eukaryota</taxon>
        <taxon>Viridiplantae</taxon>
        <taxon>Streptophyta</taxon>
        <taxon>Embryophyta</taxon>
        <taxon>Tracheophyta</taxon>
        <taxon>Spermatophyta</taxon>
        <taxon>Magnoliopsida</taxon>
        <taxon>eudicotyledons</taxon>
        <taxon>Gunneridae</taxon>
        <taxon>Pentapetalae</taxon>
        <taxon>asterids</taxon>
        <taxon>lamiids</taxon>
        <taxon>Solanales</taxon>
        <taxon>Solanaceae</taxon>
        <taxon>Solanoideae</taxon>
        <taxon>Solaneae</taxon>
        <taxon>Solanum</taxon>
    </lineage>
</organism>
<keyword evidence="2" id="KW-1185">Reference proteome</keyword>
<dbReference type="EMBL" id="JACXVP010000002">
    <property type="protein sequence ID" value="KAG5621177.1"/>
    <property type="molecule type" value="Genomic_DNA"/>
</dbReference>
<reference evidence="1 2" key="1">
    <citation type="submission" date="2020-09" db="EMBL/GenBank/DDBJ databases">
        <title>De no assembly of potato wild relative species, Solanum commersonii.</title>
        <authorList>
            <person name="Cho K."/>
        </authorList>
    </citation>
    <scope>NUCLEOTIDE SEQUENCE [LARGE SCALE GENOMIC DNA]</scope>
    <source>
        <strain evidence="1">LZ3.2</strain>
        <tissue evidence="1">Leaf</tissue>
    </source>
</reference>
<dbReference type="Pfam" id="PF01107">
    <property type="entry name" value="MP"/>
    <property type="match status" value="1"/>
</dbReference>
<protein>
    <submittedName>
        <fullName evidence="1">Uncharacterized protein</fullName>
    </submittedName>
</protein>
<dbReference type="Proteomes" id="UP000824120">
    <property type="component" value="Chromosome 2"/>
</dbReference>
<evidence type="ECO:0000313" key="1">
    <source>
        <dbReference type="EMBL" id="KAG5621177.1"/>
    </source>
</evidence>
<proteinExistence type="predicted"/>
<dbReference type="AlphaFoldDB" id="A0A9J6A9L4"/>